<accession>A0ABP7KI61</accession>
<dbReference type="PRINTS" id="PR00081">
    <property type="entry name" value="GDHRDH"/>
</dbReference>
<dbReference type="PRINTS" id="PR00080">
    <property type="entry name" value="SDRFAMILY"/>
</dbReference>
<organism evidence="3 4">
    <name type="scientific">Leifsonia kafniensis</name>
    <dbReference type="NCBI Taxonomy" id="475957"/>
    <lineage>
        <taxon>Bacteria</taxon>
        <taxon>Bacillati</taxon>
        <taxon>Actinomycetota</taxon>
        <taxon>Actinomycetes</taxon>
        <taxon>Micrococcales</taxon>
        <taxon>Microbacteriaceae</taxon>
        <taxon>Leifsonia</taxon>
    </lineage>
</organism>
<dbReference type="InterPro" id="IPR036291">
    <property type="entry name" value="NAD(P)-bd_dom_sf"/>
</dbReference>
<evidence type="ECO:0000313" key="4">
    <source>
        <dbReference type="Proteomes" id="UP001501803"/>
    </source>
</evidence>
<dbReference type="PANTHER" id="PTHR42760">
    <property type="entry name" value="SHORT-CHAIN DEHYDROGENASES/REDUCTASES FAMILY MEMBER"/>
    <property type="match status" value="1"/>
</dbReference>
<reference evidence="4" key="1">
    <citation type="journal article" date="2019" name="Int. J. Syst. Evol. Microbiol.">
        <title>The Global Catalogue of Microorganisms (GCM) 10K type strain sequencing project: providing services to taxonomists for standard genome sequencing and annotation.</title>
        <authorList>
            <consortium name="The Broad Institute Genomics Platform"/>
            <consortium name="The Broad Institute Genome Sequencing Center for Infectious Disease"/>
            <person name="Wu L."/>
            <person name="Ma J."/>
        </authorList>
    </citation>
    <scope>NUCLEOTIDE SEQUENCE [LARGE SCALE GENOMIC DNA]</scope>
    <source>
        <strain evidence="4">JCM 17021</strain>
    </source>
</reference>
<evidence type="ECO:0000256" key="2">
    <source>
        <dbReference type="SAM" id="MobiDB-lite"/>
    </source>
</evidence>
<name>A0ABP7KI61_9MICO</name>
<dbReference type="SUPFAM" id="SSF51735">
    <property type="entry name" value="NAD(P)-binding Rossmann-fold domains"/>
    <property type="match status" value="1"/>
</dbReference>
<dbReference type="PROSITE" id="PS00061">
    <property type="entry name" value="ADH_SHORT"/>
    <property type="match status" value="1"/>
</dbReference>
<keyword evidence="4" id="KW-1185">Reference proteome</keyword>
<dbReference type="Proteomes" id="UP001501803">
    <property type="component" value="Unassembled WGS sequence"/>
</dbReference>
<evidence type="ECO:0000256" key="1">
    <source>
        <dbReference type="ARBA" id="ARBA00006484"/>
    </source>
</evidence>
<feature type="compositionally biased region" description="Polar residues" evidence="2">
    <location>
        <begin position="1"/>
        <end position="11"/>
    </location>
</feature>
<dbReference type="CDD" id="cd05233">
    <property type="entry name" value="SDR_c"/>
    <property type="match status" value="1"/>
</dbReference>
<dbReference type="EMBL" id="BAABCN010000004">
    <property type="protein sequence ID" value="GAA3878156.1"/>
    <property type="molecule type" value="Genomic_DNA"/>
</dbReference>
<dbReference type="Pfam" id="PF13561">
    <property type="entry name" value="adh_short_C2"/>
    <property type="match status" value="1"/>
</dbReference>
<dbReference type="Gene3D" id="3.40.50.720">
    <property type="entry name" value="NAD(P)-binding Rossmann-like Domain"/>
    <property type="match status" value="1"/>
</dbReference>
<comment type="similarity">
    <text evidence="1">Belongs to the short-chain dehydrogenases/reductases (SDR) family.</text>
</comment>
<feature type="region of interest" description="Disordered" evidence="2">
    <location>
        <begin position="1"/>
        <end position="21"/>
    </location>
</feature>
<dbReference type="InterPro" id="IPR020904">
    <property type="entry name" value="Sc_DH/Rdtase_CS"/>
</dbReference>
<dbReference type="RefSeq" id="WP_345065877.1">
    <property type="nucleotide sequence ID" value="NZ_BAABCN010000004.1"/>
</dbReference>
<dbReference type="PANTHER" id="PTHR42760:SF40">
    <property type="entry name" value="3-OXOACYL-[ACYL-CARRIER-PROTEIN] REDUCTASE, CHLOROPLASTIC"/>
    <property type="match status" value="1"/>
</dbReference>
<protein>
    <submittedName>
        <fullName evidence="3">SDR family oxidoreductase</fullName>
    </submittedName>
</protein>
<evidence type="ECO:0000313" key="3">
    <source>
        <dbReference type="EMBL" id="GAA3878156.1"/>
    </source>
</evidence>
<sequence length="259" mass="26060">MTATQPKTAQPTLAAESRPPKLTVVTGGGRGIGAAICRRLAAEGHDVVVGYRNDAAAADRVASDIRAAGRRALTVAVDTTDESSVIALFERAAELGIVTGLVNNAGSVCAVGTLADNDLAAIRRDLDVNLVGVLACAKYAIRAMTPTGGGAIVNISSAAATLGSAGSYVHYAAAKAGVDALTVGLAKEVAALGIRVNAVAPGTIWTDFHQDPQRPARVAETVPLGRAGQPEEIAGAVAWLLSDDAGYATGTVIRVAGGL</sequence>
<comment type="caution">
    <text evidence="3">The sequence shown here is derived from an EMBL/GenBank/DDBJ whole genome shotgun (WGS) entry which is preliminary data.</text>
</comment>
<dbReference type="InterPro" id="IPR002347">
    <property type="entry name" value="SDR_fam"/>
</dbReference>
<gene>
    <name evidence="3" type="ORF">GCM10022381_20730</name>
</gene>
<proteinExistence type="inferred from homology"/>